<dbReference type="RefSeq" id="XP_005819886.1">
    <property type="nucleotide sequence ID" value="XM_005819829.1"/>
</dbReference>
<dbReference type="SUPFAM" id="SSF46565">
    <property type="entry name" value="Chaperone J-domain"/>
    <property type="match status" value="1"/>
</dbReference>
<dbReference type="KEGG" id="gtt:GUITHDRAFT_120893"/>
<dbReference type="Proteomes" id="UP000011087">
    <property type="component" value="Unassembled WGS sequence"/>
</dbReference>
<dbReference type="HOGENOM" id="CLU_1130854_0_0_1"/>
<dbReference type="EMBL" id="JH993165">
    <property type="protein sequence ID" value="EKX32906.1"/>
    <property type="molecule type" value="Genomic_DNA"/>
</dbReference>
<reference evidence="2 4" key="1">
    <citation type="journal article" date="2012" name="Nature">
        <title>Algal genomes reveal evolutionary mosaicism and the fate of nucleomorphs.</title>
        <authorList>
            <consortium name="DOE Joint Genome Institute"/>
            <person name="Curtis B.A."/>
            <person name="Tanifuji G."/>
            <person name="Burki F."/>
            <person name="Gruber A."/>
            <person name="Irimia M."/>
            <person name="Maruyama S."/>
            <person name="Arias M.C."/>
            <person name="Ball S.G."/>
            <person name="Gile G.H."/>
            <person name="Hirakawa Y."/>
            <person name="Hopkins J.F."/>
            <person name="Kuo A."/>
            <person name="Rensing S.A."/>
            <person name="Schmutz J."/>
            <person name="Symeonidi A."/>
            <person name="Elias M."/>
            <person name="Eveleigh R.J."/>
            <person name="Herman E.K."/>
            <person name="Klute M.J."/>
            <person name="Nakayama T."/>
            <person name="Obornik M."/>
            <person name="Reyes-Prieto A."/>
            <person name="Armbrust E.V."/>
            <person name="Aves S.J."/>
            <person name="Beiko R.G."/>
            <person name="Coutinho P."/>
            <person name="Dacks J.B."/>
            <person name="Durnford D.G."/>
            <person name="Fast N.M."/>
            <person name="Green B.R."/>
            <person name="Grisdale C.J."/>
            <person name="Hempel F."/>
            <person name="Henrissat B."/>
            <person name="Hoppner M.P."/>
            <person name="Ishida K."/>
            <person name="Kim E."/>
            <person name="Koreny L."/>
            <person name="Kroth P.G."/>
            <person name="Liu Y."/>
            <person name="Malik S.B."/>
            <person name="Maier U.G."/>
            <person name="McRose D."/>
            <person name="Mock T."/>
            <person name="Neilson J.A."/>
            <person name="Onodera N.T."/>
            <person name="Poole A.M."/>
            <person name="Pritham E.J."/>
            <person name="Richards T.A."/>
            <person name="Rocap G."/>
            <person name="Roy S.W."/>
            <person name="Sarai C."/>
            <person name="Schaack S."/>
            <person name="Shirato S."/>
            <person name="Slamovits C.H."/>
            <person name="Spencer D.F."/>
            <person name="Suzuki S."/>
            <person name="Worden A.Z."/>
            <person name="Zauner S."/>
            <person name="Barry K."/>
            <person name="Bell C."/>
            <person name="Bharti A.K."/>
            <person name="Crow J.A."/>
            <person name="Grimwood J."/>
            <person name="Kramer R."/>
            <person name="Lindquist E."/>
            <person name="Lucas S."/>
            <person name="Salamov A."/>
            <person name="McFadden G.I."/>
            <person name="Lane C.E."/>
            <person name="Keeling P.J."/>
            <person name="Gray M.W."/>
            <person name="Grigoriev I.V."/>
            <person name="Archibald J.M."/>
        </authorList>
    </citation>
    <scope>NUCLEOTIDE SEQUENCE</scope>
    <source>
        <strain evidence="2 4">CCMP2712</strain>
    </source>
</reference>
<name>L1I9I6_GUITC</name>
<dbReference type="Gene3D" id="1.20.5.340">
    <property type="match status" value="1"/>
</dbReference>
<dbReference type="InterPro" id="IPR036869">
    <property type="entry name" value="J_dom_sf"/>
</dbReference>
<dbReference type="SUPFAM" id="SSF57997">
    <property type="entry name" value="Tropomyosin"/>
    <property type="match status" value="1"/>
</dbReference>
<dbReference type="GeneID" id="17289637"/>
<reference evidence="4" key="2">
    <citation type="submission" date="2012-11" db="EMBL/GenBank/DDBJ databases">
        <authorList>
            <person name="Kuo A."/>
            <person name="Curtis B.A."/>
            <person name="Tanifuji G."/>
            <person name="Burki F."/>
            <person name="Gruber A."/>
            <person name="Irimia M."/>
            <person name="Maruyama S."/>
            <person name="Arias M.C."/>
            <person name="Ball S.G."/>
            <person name="Gile G.H."/>
            <person name="Hirakawa Y."/>
            <person name="Hopkins J.F."/>
            <person name="Rensing S.A."/>
            <person name="Schmutz J."/>
            <person name="Symeonidi A."/>
            <person name="Elias M."/>
            <person name="Eveleigh R.J."/>
            <person name="Herman E.K."/>
            <person name="Klute M.J."/>
            <person name="Nakayama T."/>
            <person name="Obornik M."/>
            <person name="Reyes-Prieto A."/>
            <person name="Armbrust E.V."/>
            <person name="Aves S.J."/>
            <person name="Beiko R.G."/>
            <person name="Coutinho P."/>
            <person name="Dacks J.B."/>
            <person name="Durnford D.G."/>
            <person name="Fast N.M."/>
            <person name="Green B.R."/>
            <person name="Grisdale C."/>
            <person name="Hempe F."/>
            <person name="Henrissat B."/>
            <person name="Hoppner M.P."/>
            <person name="Ishida K.-I."/>
            <person name="Kim E."/>
            <person name="Koreny L."/>
            <person name="Kroth P.G."/>
            <person name="Liu Y."/>
            <person name="Malik S.-B."/>
            <person name="Maier U.G."/>
            <person name="McRose D."/>
            <person name="Mock T."/>
            <person name="Neilson J.A."/>
            <person name="Onodera N.T."/>
            <person name="Poole A.M."/>
            <person name="Pritham E.J."/>
            <person name="Richards T.A."/>
            <person name="Rocap G."/>
            <person name="Roy S.W."/>
            <person name="Sarai C."/>
            <person name="Schaack S."/>
            <person name="Shirato S."/>
            <person name="Slamovits C.H."/>
            <person name="Spencer D.F."/>
            <person name="Suzuki S."/>
            <person name="Worden A.Z."/>
            <person name="Zauner S."/>
            <person name="Barry K."/>
            <person name="Bell C."/>
            <person name="Bharti A.K."/>
            <person name="Crow J.A."/>
            <person name="Grimwood J."/>
            <person name="Kramer R."/>
            <person name="Lindquist E."/>
            <person name="Lucas S."/>
            <person name="Salamov A."/>
            <person name="McFadden G.I."/>
            <person name="Lane C.E."/>
            <person name="Keeling P.J."/>
            <person name="Gray M.W."/>
            <person name="Grigoriev I.V."/>
            <person name="Archibald J.M."/>
        </authorList>
    </citation>
    <scope>NUCLEOTIDE SEQUENCE</scope>
    <source>
        <strain evidence="4">CCMP2712</strain>
    </source>
</reference>
<keyword evidence="4" id="KW-1185">Reference proteome</keyword>
<evidence type="ECO:0000256" key="1">
    <source>
        <dbReference type="SAM" id="Coils"/>
    </source>
</evidence>
<accession>L1I9I6</accession>
<sequence>MQNSDTEASVEDQYFSLSQKFITLEHQYNVLKGNYDTLKHTNTTFKSEIKSLRQDLQKKHDRIIDMRQRIYDLHDDLDDVNRRLDDAVTRLNERDSSFDYTKGFFYLTLGLDATKSYTPSEITKAYKRVYMFKHSDKARADICSDESRTILEAKDYLIEGSCDLELNDPQTEYQNLFKLRQEEYFNTLSRIFSVERERNRLQEELDVVKQQLKDAQASARLHSIGFSTGFYSVSAGSFSTWIFLNE</sequence>
<dbReference type="AlphaFoldDB" id="L1I9I6"/>
<evidence type="ECO:0000313" key="4">
    <source>
        <dbReference type="Proteomes" id="UP000011087"/>
    </source>
</evidence>
<dbReference type="PaxDb" id="55529-EKX32906"/>
<protein>
    <recommendedName>
        <fullName evidence="5">J domain-containing protein</fullName>
    </recommendedName>
</protein>
<proteinExistence type="predicted"/>
<reference evidence="3" key="3">
    <citation type="submission" date="2015-06" db="UniProtKB">
        <authorList>
            <consortium name="EnsemblProtists"/>
        </authorList>
    </citation>
    <scope>IDENTIFICATION</scope>
</reference>
<keyword evidence="1" id="KW-0175">Coiled coil</keyword>
<dbReference type="EnsemblProtists" id="EKX32906">
    <property type="protein sequence ID" value="EKX32906"/>
    <property type="gene ID" value="GUITHDRAFT_120893"/>
</dbReference>
<evidence type="ECO:0000313" key="3">
    <source>
        <dbReference type="EnsemblProtists" id="EKX32906"/>
    </source>
</evidence>
<gene>
    <name evidence="2" type="ORF">GUITHDRAFT_120893</name>
</gene>
<feature type="coiled-coil region" evidence="1">
    <location>
        <begin position="191"/>
        <end position="218"/>
    </location>
</feature>
<evidence type="ECO:0008006" key="5">
    <source>
        <dbReference type="Google" id="ProtNLM"/>
    </source>
</evidence>
<organism evidence="2">
    <name type="scientific">Guillardia theta (strain CCMP2712)</name>
    <name type="common">Cryptophyte</name>
    <dbReference type="NCBI Taxonomy" id="905079"/>
    <lineage>
        <taxon>Eukaryota</taxon>
        <taxon>Cryptophyceae</taxon>
        <taxon>Pyrenomonadales</taxon>
        <taxon>Geminigeraceae</taxon>
        <taxon>Guillardia</taxon>
    </lineage>
</organism>
<evidence type="ECO:0000313" key="2">
    <source>
        <dbReference type="EMBL" id="EKX32906.1"/>
    </source>
</evidence>